<keyword evidence="1" id="KW-0175">Coiled coil</keyword>
<dbReference type="STRING" id="1305675.BFG57_08000"/>
<dbReference type="PANTHER" id="PTHR31299:SF0">
    <property type="entry name" value="ESTERASE, PUTATIVE (AFU_ORTHOLOGUE AFUA_1G05850)-RELATED"/>
    <property type="match status" value="1"/>
</dbReference>
<evidence type="ECO:0008006" key="5">
    <source>
        <dbReference type="Google" id="ProtNLM"/>
    </source>
</evidence>
<comment type="caution">
    <text evidence="3">The sequence shown here is derived from an EMBL/GenBank/DDBJ whole genome shotgun (WGS) entry which is preliminary data.</text>
</comment>
<gene>
    <name evidence="3" type="ORF">BFG57_08000</name>
</gene>
<reference evidence="3 4" key="1">
    <citation type="submission" date="2016-08" db="EMBL/GenBank/DDBJ databases">
        <title>Genome of Bacillus solimangrovi GH2-4.</title>
        <authorList>
            <person name="Lim S."/>
            <person name="Kim B.-C."/>
        </authorList>
    </citation>
    <scope>NUCLEOTIDE SEQUENCE [LARGE SCALE GENOMIC DNA]</scope>
    <source>
        <strain evidence="3 4">GH2-4</strain>
    </source>
</reference>
<dbReference type="PROSITE" id="PS51257">
    <property type="entry name" value="PROKAR_LIPOPROTEIN"/>
    <property type="match status" value="1"/>
</dbReference>
<dbReference type="Gene3D" id="1.20.1440.30">
    <property type="entry name" value="Biosynthetic Protein domain"/>
    <property type="match status" value="1"/>
</dbReference>
<keyword evidence="2" id="KW-0732">Signal</keyword>
<dbReference type="AlphaFoldDB" id="A0A1E5LJZ3"/>
<evidence type="ECO:0000256" key="1">
    <source>
        <dbReference type="SAM" id="Coils"/>
    </source>
</evidence>
<dbReference type="EMBL" id="MJEH01000002">
    <property type="protein sequence ID" value="OEH94395.1"/>
    <property type="molecule type" value="Genomic_DNA"/>
</dbReference>
<protein>
    <recommendedName>
        <fullName evidence="5">Erythromycin esterase</fullName>
    </recommendedName>
</protein>
<sequence>MKVLKNNIVFILFLVFVATSCSNKQVPDTIEKNTSKTNIETVETTQNEKPKHIKSIELESPDYSDLEFLKHILKDKRVVMLGESSHGVSEYSLIKNRLIKFLHEELGYNVVAFESGLTEVNITNEMMLDFHTVLTAMKKSIYSVWHTKNNIDLYTYFKNQKSSNHPINIAGFDMRPMGSGDELLYQFFKDIDLEYAKDVEFAEKEFLRLTSKETVNLNRATWNKEAKKLINQYNDLLSGIEEQSSNLAKQLDFNEIKLLNKVFEQRIYLLSNVFNREEYYTNWRYGYNLRDVVMAENLVWLLEEMYPNEKFVVWAHNGHIMKKSSKVLTDSSGIPLVSFVENLPERIKEQSYIIGLYMYSGKRADVYREIFDVNMDHKKNSIEYRLNEPGYPVSFINIDITDNETNSYWWNSEVSSKSEGVYESSFIPSEQYDGLILIQQANPPNYR</sequence>
<dbReference type="SUPFAM" id="SSF159501">
    <property type="entry name" value="EreA/ChaN-like"/>
    <property type="match status" value="1"/>
</dbReference>
<evidence type="ECO:0000313" key="4">
    <source>
        <dbReference type="Proteomes" id="UP000095209"/>
    </source>
</evidence>
<proteinExistence type="predicted"/>
<dbReference type="Pfam" id="PF05139">
    <property type="entry name" value="Erythro_esteras"/>
    <property type="match status" value="1"/>
</dbReference>
<evidence type="ECO:0000256" key="2">
    <source>
        <dbReference type="SAM" id="SignalP"/>
    </source>
</evidence>
<organism evidence="3 4">
    <name type="scientific">Bacillus solimangrovi</name>
    <dbReference type="NCBI Taxonomy" id="1305675"/>
    <lineage>
        <taxon>Bacteria</taxon>
        <taxon>Bacillati</taxon>
        <taxon>Bacillota</taxon>
        <taxon>Bacilli</taxon>
        <taxon>Bacillales</taxon>
        <taxon>Bacillaceae</taxon>
        <taxon>Bacillus</taxon>
    </lineage>
</organism>
<evidence type="ECO:0000313" key="3">
    <source>
        <dbReference type="EMBL" id="OEH94395.1"/>
    </source>
</evidence>
<feature type="signal peptide" evidence="2">
    <location>
        <begin position="1"/>
        <end position="24"/>
    </location>
</feature>
<feature type="chain" id="PRO_5009181044" description="Erythromycin esterase" evidence="2">
    <location>
        <begin position="25"/>
        <end position="447"/>
    </location>
</feature>
<dbReference type="InterPro" id="IPR052036">
    <property type="entry name" value="Hydrolase/PRTase-associated"/>
</dbReference>
<name>A0A1E5LJZ3_9BACI</name>
<dbReference type="Gene3D" id="3.30.1870.10">
    <property type="entry name" value="EreA-like, domain 2"/>
    <property type="match status" value="1"/>
</dbReference>
<dbReference type="Proteomes" id="UP000095209">
    <property type="component" value="Unassembled WGS sequence"/>
</dbReference>
<accession>A0A1E5LJZ3</accession>
<dbReference type="InterPro" id="IPR007815">
    <property type="entry name" value="Emycin_Estase"/>
</dbReference>
<dbReference type="CDD" id="cd14728">
    <property type="entry name" value="Ere-like"/>
    <property type="match status" value="1"/>
</dbReference>
<dbReference type="OrthoDB" id="9810066at2"/>
<feature type="coiled-coil region" evidence="1">
    <location>
        <begin position="223"/>
        <end position="250"/>
    </location>
</feature>
<dbReference type="RefSeq" id="WP_069715542.1">
    <property type="nucleotide sequence ID" value="NZ_MJEH01000002.1"/>
</dbReference>
<dbReference type="GO" id="GO:0046677">
    <property type="term" value="P:response to antibiotic"/>
    <property type="evidence" value="ECO:0007669"/>
    <property type="project" value="InterPro"/>
</dbReference>
<keyword evidence="4" id="KW-1185">Reference proteome</keyword>
<dbReference type="PANTHER" id="PTHR31299">
    <property type="entry name" value="ESTERASE, PUTATIVE (AFU_ORTHOLOGUE AFUA_1G05850)-RELATED"/>
    <property type="match status" value="1"/>
</dbReference>
<dbReference type="Gene3D" id="3.40.1660.10">
    <property type="entry name" value="EreA-like (biosynthetic domain)"/>
    <property type="match status" value="1"/>
</dbReference>